<feature type="domain" description="VWFA" evidence="17">
    <location>
        <begin position="296"/>
        <end position="473"/>
    </location>
</feature>
<dbReference type="CDD" id="cd01472">
    <property type="entry name" value="vWA_collagen"/>
    <property type="match status" value="1"/>
</dbReference>
<name>A0A835NI54_9PASS</name>
<dbReference type="Gene3D" id="3.40.50.410">
    <property type="entry name" value="von Willebrand factor, type A domain"/>
    <property type="match status" value="11"/>
</dbReference>
<dbReference type="OrthoDB" id="6132182at2759"/>
<evidence type="ECO:0000256" key="14">
    <source>
        <dbReference type="ARBA" id="ARBA00044000"/>
    </source>
</evidence>
<proteinExistence type="inferred from homology"/>
<reference evidence="21 22" key="2">
    <citation type="journal article" date="2021" name="J. Hered.">
        <title>Feather Gene Expression Elucidates the Developmental Basis of Plumage Iridescence in African Starlings.</title>
        <authorList>
            <person name="Rubenstein D.R."/>
            <person name="Corvelo A."/>
            <person name="MacManes M.D."/>
            <person name="Maia R."/>
            <person name="Narzisi G."/>
            <person name="Rousaki A."/>
            <person name="Vandenabeele P."/>
            <person name="Shawkey M.D."/>
            <person name="Solomon J."/>
        </authorList>
    </citation>
    <scope>NUCLEOTIDE SEQUENCE [LARGE SCALE GENOMIC DNA]</scope>
    <source>
        <strain evidence="21">SS15</strain>
    </source>
</reference>
<evidence type="ECO:0000256" key="9">
    <source>
        <dbReference type="ARBA" id="ARBA00023119"/>
    </source>
</evidence>
<dbReference type="CDD" id="cd22629">
    <property type="entry name" value="Kunitz_collagen_alpha3_VI"/>
    <property type="match status" value="1"/>
</dbReference>
<evidence type="ECO:0000256" key="6">
    <source>
        <dbReference type="ARBA" id="ARBA00022737"/>
    </source>
</evidence>
<dbReference type="CDD" id="cd01481">
    <property type="entry name" value="vWA_collagen_alpha3-VI-like"/>
    <property type="match status" value="3"/>
</dbReference>
<evidence type="ECO:0000256" key="7">
    <source>
        <dbReference type="ARBA" id="ARBA00022889"/>
    </source>
</evidence>
<keyword evidence="5" id="KW-0732">Signal</keyword>
<evidence type="ECO:0000256" key="16">
    <source>
        <dbReference type="SAM" id="MobiDB-lite"/>
    </source>
</evidence>
<dbReference type="FunFam" id="3.40.50.410:FF:000037">
    <property type="entry name" value="Collagen type VI alpha 3 chain"/>
    <property type="match status" value="1"/>
</dbReference>
<comment type="subcellular location">
    <subcellularLocation>
        <location evidence="1">Secreted</location>
        <location evidence="1">Extracellular space</location>
        <location evidence="1">Extracellular matrix</location>
    </subcellularLocation>
</comment>
<dbReference type="CDD" id="cd22635">
    <property type="entry name" value="Kunitz_papilin"/>
    <property type="match status" value="1"/>
</dbReference>
<evidence type="ECO:0000256" key="13">
    <source>
        <dbReference type="ARBA" id="ARBA00043858"/>
    </source>
</evidence>
<keyword evidence="3" id="KW-0272">Extracellular matrix</keyword>
<feature type="compositionally biased region" description="Gly residues" evidence="16">
    <location>
        <begin position="2359"/>
        <end position="2377"/>
    </location>
</feature>
<evidence type="ECO:0000259" key="17">
    <source>
        <dbReference type="PROSITE" id="PS50234"/>
    </source>
</evidence>
<feature type="compositionally biased region" description="Gly residues" evidence="16">
    <location>
        <begin position="2249"/>
        <end position="2258"/>
    </location>
</feature>
<organism evidence="20">
    <name type="scientific">Lamprotornis superbus</name>
    <dbReference type="NCBI Taxonomy" id="245042"/>
    <lineage>
        <taxon>Eukaryota</taxon>
        <taxon>Metazoa</taxon>
        <taxon>Chordata</taxon>
        <taxon>Craniata</taxon>
        <taxon>Vertebrata</taxon>
        <taxon>Euteleostomi</taxon>
        <taxon>Archelosauria</taxon>
        <taxon>Archosauria</taxon>
        <taxon>Dinosauria</taxon>
        <taxon>Saurischia</taxon>
        <taxon>Theropoda</taxon>
        <taxon>Coelurosauria</taxon>
        <taxon>Aves</taxon>
        <taxon>Neognathae</taxon>
        <taxon>Neoaves</taxon>
        <taxon>Telluraves</taxon>
        <taxon>Australaves</taxon>
        <taxon>Passeriformes</taxon>
        <taxon>Sturnidae</taxon>
        <taxon>Lamprotornis</taxon>
    </lineage>
</organism>
<feature type="domain" description="VWFA" evidence="17">
    <location>
        <begin position="699"/>
        <end position="872"/>
    </location>
</feature>
<sequence>CHIRCFETKGIKGKLTKEQNEETSTFAPRGNVLPPALRLWLSWWSAASSTTTGPAKIMQETPAARNRMSLNSQVELPVPLSGWPVKTVAVADIIFLVDSSWSVGKEHFQLVREFLYDVVKTLDVGGNYFRFALVQFSGNPHTEFQLNTYPSIQDVLSHIANMTYVGRGAEPGKGLEYLIEKHLTKAAGSRASEGVLQVIVVLTDGQPRGDVALPSSVLNSARVKLFAISKVQDAVEGELREVASAPLDTHRFNLENFTALHGIVGDLVASVRSSMTPEKAGAKGLVKDITAQESADLIFLIDGSNNIGGVNFPAIRDFLVNLIETLRVGAQQIHIGVVQYSDQPRTEFALNSYSTKADVLDAVKALGFRGGEEANTGAALEFVVENLFTQAGGSRIEEAVPQILVLISGGESSDDIREGLLAVKQAGIFSFSIGVLNADSAELQQIATDGSFAYTALDIRNLDGLQELILPNIVGVAQRLILLAAPTIVTEVIEVNKKDIVFLIDGSTALGPAPFNAIRDFVAKIVQRLEVGPDLIQVAVAQYADTVKPEFYFNTHQTRKDVMANVRKMKLMGGTTLNTGSALDFVRNNFFTSAAGCRMEEGVLPMLVLITGGKSRDAVGQAAEEMKRNRIVTLAVGSRNADLAELQEIAHERDFVFNPNDFRLQFMQAILPEVLSPIRTLSGGVIVPEPPPVQVTKRDIIFLLDGSLNVGNANFPFVRDFVATLVNYLDVGSDKMRVGLVQFSDTPKTEFSLYSYQTKSDIIQRLGQLRPKGGSVLNTGSALNFVLSNHFTEASGSRINEQVPQVLVLVTAGSSADPFLQVSNELARAGVLTFAVGVRNADKAELEQIAFNPRMVYFMDDFSALADLPQQLNKPITTYVSGGVEEVPLAPTESKKDVLFLIDGSTNLLGSFPPVRDFVHKVISDLNVGSDATRVSVAQFSDTIQVEFDFAEYSSKQDMLVKVKRMRLKSGKQLNIGAALDEAIRRLFVKEAGSRIEEGVPQFLVLLVAGRSTDDVEEPSDVLRHAGVVTLGIKAKNADPTELQRIVYAPHFLLNVESLPRISELQPNIVNLLRTVQLQPTVVERGEKKDVVFLIDGSDGVRRGFPLLKTFVQRVVESLDVGRDKVRVAVAQYSNTIQPEFLLDTYEDKADLVSAIQQLKLMGGSPLNTGAALDYLIKNVFTVSSGSRIVEGVPQFLILLTADRSQDDVRRPSVVLKTSGTVPFGIGIGNADLTELQTISFLPDFAISVPDFSQLDSVQQVVSNRVIRLTKQEIESLAPDLVFTSPSPAGVKRDVVFLVDGSRSAAQEFYLVRDLIGRIVSNLDVGIDTTRISVVQFSEHPHVEFLLNTHSSKDEVQSAVRQLRSKGGQLVNVGEALEFVAKTIFTRPSGSRIEEGVPQFLVILSSRKSDDDFEYPSLQVKQVGVAPMMIAKNVDTEEMIQISLSPEYIFQVSSFQELPSLEQKLLTPIETLTVDQIRQLLGDVQPPIDVSGDEKDIVFLIDSSDSVRPDGLAHIRDFISRIVQQLEVGPNKVRIGVVQFSNGVFPEFYLKTHKSKNAVLEAIRRLRLRGGSPLNAGKALDFVVKNYFIKSAGSRIEDGVPQHLVVILGDRSQDDVDRPARVITSTSIKPLGVGARNVDRNQLQVITNDPGRVLVVQDFTGLSTLEKRVQNILDEIPIPTTDSPGPFLPGGKKQADIVFLLDGSINLGRDNFQEVLQFVYSVVDAIYRDGDSIQVGLAQYNSDVTDEFFLKDHSTKAQILEAINKVIYKGGRVANTGAAIKHIQERHFVKEAGSRIDQRVPQIAFIVTGGKSTDDGPRASLEITQKGVKVFAVGVRNIDLKEVSLLASENAMSFRASTAQELSELNEQVLVTLEAAMEERLCPGTTDVTRDCDLDVIIGFDVSDVGPGQNIFSSQRGLESRVESVLNRITQMQKISCTGNQAPNVRVAIMAQAQGGPVEGLDFSEYRPELLERFLDMRTRGAYYLRADTLRSYLSKFRSSPAGSTKVIIHFTDGADEPIELLEAASSTLHSEGVNALIFVGLDRVANFDRLMQLEFGRGFTYNRPLRVNLLDLDFELAEQLDNIAERTCCKVPCKCSGQRGDRGVPGPIGPKGVTGDLGYGGYPGDEGGPGERGPPGVNGTQGFQGCPGHRGTKGSRGFPGEKGELGEMGLDGIDGEEGDKGLPGSSGEKGYSGRRGDKGVKGERGERGDRGLRGDPGDSGADNTQRGSRGQKGEIGPMGDPGPAGLEGQDGGVGRRGMPGRRGPIGVKGTKGTPGQAGPAGEQGVRGPQGPPGQVGTPGIRGEQGVPGPRGEPGNPGPKGPDGQPGPRGEMGDDGRDGIGGLGPKGRKGERGFIGYAGPKGGPGDRGVAGGPGPKGNRGRRGNAGVPGTPGQKGEIGYPGPSGLKGEKGESRDQCALVRNIKDKCRPKECPVFPTELAFAIDTSSGVVRDVFNRMKQTVLRVVNNLTIAESNCPRGARVALVTYNNEVTTEIRFADARKKSSLLQQIQNFQATLTTKPRSLETAMSFVARNTFKRARSGFLMRKVAVFFSNGDTRASPQLNDAVLKLYDAGIVPVFLTSRQDAVLARALEINNTAVGHAIVLPTSSDQLNQTIQRLLTCHICLDVCDPHPSCGATGQRPAFRDRRAAPTDVDTDIAFILDSSESTTPLQFSEMKKYISHIVTNLEISSEPKVSQHHARVAILQQAPYEHETNSSFPPVKTEFSLTDYASKEKIINYLHNQMTQLHGTRALGSAIEHTIAHVFESAPSPRDQKVIVLMMTGKVNKKELEHLQRVVINAKCKGYFFVVLGIGRKVNAKNIYSLASEPNDVFFKLVDKPGELHEEPLLRFGTLLPSFIRSEFAFYLSPEIRTQCEWLQNSQQIQGQHPVLTGQKAVFVAPNATVSRTFAASTMVSATIKPMASAQARSTPASTVAHGKATEATPASSVVQVNATAQGAAGATTHTKVSGRANTNATATAASGRRRHSAKTQDIQITDVTESSARLRWASPEPHNTFDVTVTLAHDHSLVQRQNLTGTEHVIQGLKSGQKYVVVITGYQKSQPKVTYTGSFSTKTPAQPQVSLANMMLNTEPLEGPESDWADLCLLDFDMGMQCKDYQIVWFFDSKHKFCSQGWYGGCGGNANRFETEAECYNKCLKPSADEKAMQQPPLEKRLSSVIDICRLQKDEGTCRNFVLKWYYDPETKSCARFWYGGCGGNENRFNTQKECEKLCIPGTINPGVVTTIGT</sequence>
<dbReference type="GO" id="GO:0007155">
    <property type="term" value="P:cell adhesion"/>
    <property type="evidence" value="ECO:0007669"/>
    <property type="project" value="UniProtKB-KW"/>
</dbReference>
<dbReference type="PROSITE" id="PS50234">
    <property type="entry name" value="VWFA"/>
    <property type="match status" value="11"/>
</dbReference>
<keyword evidence="22" id="KW-1185">Reference proteome</keyword>
<dbReference type="InterPro" id="IPR008160">
    <property type="entry name" value="Collagen"/>
</dbReference>
<comment type="similarity">
    <text evidence="14">Belongs to the type VI collagen family.</text>
</comment>
<evidence type="ECO:0000256" key="12">
    <source>
        <dbReference type="ARBA" id="ARBA00023278"/>
    </source>
</evidence>
<feature type="domain" description="VWFA" evidence="17">
    <location>
        <begin position="1090"/>
        <end position="1266"/>
    </location>
</feature>
<keyword evidence="6" id="KW-0677">Repeat</keyword>
<dbReference type="PROSITE" id="PS50853">
    <property type="entry name" value="FN3"/>
    <property type="match status" value="1"/>
</dbReference>
<protein>
    <recommendedName>
        <fullName evidence="15">Collagen alpha-3(VI) chain</fullName>
    </recommendedName>
</protein>
<dbReference type="Proteomes" id="UP000618051">
    <property type="component" value="Unassembled WGS sequence"/>
</dbReference>
<evidence type="ECO:0000256" key="1">
    <source>
        <dbReference type="ARBA" id="ARBA00004498"/>
    </source>
</evidence>
<dbReference type="Pfam" id="PF01391">
    <property type="entry name" value="Collagen"/>
    <property type="match status" value="1"/>
</dbReference>
<dbReference type="FunFam" id="4.10.410.10:FF:000020">
    <property type="entry name" value="Collagen, type VI, alpha 3"/>
    <property type="match status" value="1"/>
</dbReference>
<evidence type="ECO:0000256" key="11">
    <source>
        <dbReference type="ARBA" id="ARBA00023180"/>
    </source>
</evidence>
<evidence type="ECO:0000256" key="15">
    <source>
        <dbReference type="ARBA" id="ARBA00074093"/>
    </source>
</evidence>
<feature type="domain" description="BPTI/Kunitz inhibitor" evidence="18">
    <location>
        <begin position="3178"/>
        <end position="3228"/>
    </location>
</feature>
<feature type="domain" description="VWFA" evidence="17">
    <location>
        <begin position="2655"/>
        <end position="2851"/>
    </location>
</feature>
<dbReference type="PROSITE" id="PS00280">
    <property type="entry name" value="BPTI_KUNITZ_1"/>
    <property type="match status" value="1"/>
</dbReference>
<feature type="compositionally biased region" description="Low complexity" evidence="16">
    <location>
        <begin position="2957"/>
        <end position="2979"/>
    </location>
</feature>
<dbReference type="InterPro" id="IPR041900">
    <property type="entry name" value="vWA_collagen_alpha3-VI-like"/>
</dbReference>
<dbReference type="PROSITE" id="PS50279">
    <property type="entry name" value="BPTI_KUNITZ_2"/>
    <property type="match status" value="2"/>
</dbReference>
<feature type="domain" description="VWFA" evidence="17">
    <location>
        <begin position="897"/>
        <end position="1069"/>
    </location>
</feature>
<dbReference type="SMART" id="SM00131">
    <property type="entry name" value="KU"/>
    <property type="match status" value="2"/>
</dbReference>
<feature type="domain" description="VWFA" evidence="17">
    <location>
        <begin position="2437"/>
        <end position="2617"/>
    </location>
</feature>
<dbReference type="SUPFAM" id="SSF57362">
    <property type="entry name" value="BPTI-like"/>
    <property type="match status" value="2"/>
</dbReference>
<evidence type="ECO:0000313" key="20">
    <source>
        <dbReference type="EMBL" id="KAG0115523.1"/>
    </source>
</evidence>
<evidence type="ECO:0000256" key="8">
    <source>
        <dbReference type="ARBA" id="ARBA00022900"/>
    </source>
</evidence>
<evidence type="ECO:0000256" key="4">
    <source>
        <dbReference type="ARBA" id="ARBA00022690"/>
    </source>
</evidence>
<dbReference type="GO" id="GO:0004867">
    <property type="term" value="F:serine-type endopeptidase inhibitor activity"/>
    <property type="evidence" value="ECO:0007669"/>
    <property type="project" value="UniProtKB-KW"/>
</dbReference>
<feature type="domain" description="VWFA" evidence="17">
    <location>
        <begin position="92"/>
        <end position="267"/>
    </location>
</feature>
<dbReference type="FunFam" id="3.40.50.410:FF:000035">
    <property type="entry name" value="collagen alpha-3(VI) chain isoform X3"/>
    <property type="match status" value="1"/>
</dbReference>
<feature type="compositionally biased region" description="Basic and acidic residues" evidence="16">
    <location>
        <begin position="2195"/>
        <end position="2217"/>
    </location>
</feature>
<dbReference type="PANTHER" id="PTHR24020">
    <property type="entry name" value="COLLAGEN ALPHA"/>
    <property type="match status" value="1"/>
</dbReference>
<keyword evidence="2" id="KW-0964">Secreted</keyword>
<feature type="region of interest" description="Disordered" evidence="16">
    <location>
        <begin position="2106"/>
        <end position="2413"/>
    </location>
</feature>
<dbReference type="InterPro" id="IPR050525">
    <property type="entry name" value="ECM_Assembly_Org"/>
</dbReference>
<keyword evidence="9 20" id="KW-0176">Collagen</keyword>
<evidence type="ECO:0000256" key="5">
    <source>
        <dbReference type="ARBA" id="ARBA00022729"/>
    </source>
</evidence>
<evidence type="ECO:0000256" key="10">
    <source>
        <dbReference type="ARBA" id="ARBA00023157"/>
    </source>
</evidence>
<dbReference type="FunFam" id="3.40.50.410:FF:000016">
    <property type="entry name" value="Collagen type VI alpha 3 chain"/>
    <property type="match status" value="1"/>
</dbReference>
<feature type="compositionally biased region" description="Gly residues" evidence="16">
    <location>
        <begin position="2116"/>
        <end position="2134"/>
    </location>
</feature>
<dbReference type="InterPro" id="IPR003961">
    <property type="entry name" value="FN3_dom"/>
</dbReference>
<gene>
    <name evidence="21" type="ORF">IHE44_0014219</name>
    <name evidence="20" type="ORF">IHE44_005806</name>
</gene>
<dbReference type="InterPro" id="IPR002035">
    <property type="entry name" value="VWF_A"/>
</dbReference>
<dbReference type="SMART" id="SM00327">
    <property type="entry name" value="VWA"/>
    <property type="match status" value="12"/>
</dbReference>
<dbReference type="CDD" id="cd01450">
    <property type="entry name" value="vWFA_subfamily_ECM"/>
    <property type="match status" value="2"/>
</dbReference>
<feature type="domain" description="VWFA" evidence="17">
    <location>
        <begin position="1696"/>
        <end position="1869"/>
    </location>
</feature>
<evidence type="ECO:0000259" key="18">
    <source>
        <dbReference type="PROSITE" id="PS50279"/>
    </source>
</evidence>
<dbReference type="Gene3D" id="2.60.40.10">
    <property type="entry name" value="Immunoglobulins"/>
    <property type="match status" value="1"/>
</dbReference>
<feature type="domain" description="VWFA" evidence="17">
    <location>
        <begin position="499"/>
        <end position="678"/>
    </location>
</feature>
<feature type="domain" description="VWFA" evidence="17">
    <location>
        <begin position="1294"/>
        <end position="1465"/>
    </location>
</feature>
<dbReference type="FunFam" id="3.40.50.410:FF:000003">
    <property type="entry name" value="Collagen type VI alpha 3 chain"/>
    <property type="match status" value="6"/>
</dbReference>
<dbReference type="InterPro" id="IPR020901">
    <property type="entry name" value="Prtase_inh_Kunz-CS"/>
</dbReference>
<dbReference type="Pfam" id="PF00014">
    <property type="entry name" value="Kunitz_BPTI"/>
    <property type="match status" value="2"/>
</dbReference>
<dbReference type="CDD" id="cd00063">
    <property type="entry name" value="FN3"/>
    <property type="match status" value="1"/>
</dbReference>
<dbReference type="Gene3D" id="4.10.410.10">
    <property type="entry name" value="Pancreatic trypsin inhibitor Kunitz domain"/>
    <property type="match status" value="2"/>
</dbReference>
<dbReference type="PRINTS" id="PR00759">
    <property type="entry name" value="BASICPTASE"/>
</dbReference>
<keyword evidence="7" id="KW-0130">Cell adhesion</keyword>
<evidence type="ECO:0000313" key="22">
    <source>
        <dbReference type="Proteomes" id="UP000618051"/>
    </source>
</evidence>
<feature type="domain" description="BPTI/Kunitz inhibitor" evidence="18">
    <location>
        <begin position="3101"/>
        <end position="3152"/>
    </location>
</feature>
<dbReference type="EMBL" id="JADDUC010000219">
    <property type="protein sequence ID" value="KAG0115523.1"/>
    <property type="molecule type" value="Genomic_DNA"/>
</dbReference>
<dbReference type="FunFam" id="3.40.50.410:FF:000004">
    <property type="entry name" value="collagen alpha-6(VI) chain"/>
    <property type="match status" value="1"/>
</dbReference>
<feature type="compositionally biased region" description="Low complexity" evidence="16">
    <location>
        <begin position="2283"/>
        <end position="2299"/>
    </location>
</feature>
<dbReference type="FunFam" id="4.10.410.10:FF:000007">
    <property type="entry name" value="Collagen type VI alpha 3 chain"/>
    <property type="match status" value="1"/>
</dbReference>
<comment type="function">
    <text evidence="13">Collagen VI acts as a cell-binding protein.</text>
</comment>
<feature type="region of interest" description="Disordered" evidence="16">
    <location>
        <begin position="2957"/>
        <end position="2989"/>
    </location>
</feature>
<evidence type="ECO:0000256" key="2">
    <source>
        <dbReference type="ARBA" id="ARBA00022525"/>
    </source>
</evidence>
<keyword evidence="4" id="KW-0646">Protease inhibitor</keyword>
<reference evidence="20" key="1">
    <citation type="submission" date="2020-10" db="EMBL/GenBank/DDBJ databases">
        <title>Feather gene expression reveals the developmental basis of iridescence in African starlings.</title>
        <authorList>
            <person name="Rubenstein D.R."/>
        </authorList>
    </citation>
    <scope>NUCLEOTIDE SEQUENCE</scope>
    <source>
        <strain evidence="20">SS15</strain>
        <tissue evidence="20">Liver</tissue>
    </source>
</reference>
<dbReference type="InterPro" id="IPR002223">
    <property type="entry name" value="Kunitz_BPTI"/>
</dbReference>
<reference evidence="21" key="3">
    <citation type="submission" date="2022-01" db="EMBL/GenBank/DDBJ databases">
        <authorList>
            <person name="Rubenstein D.R."/>
        </authorList>
    </citation>
    <scope>NUCLEOTIDE SEQUENCE</scope>
    <source>
        <strain evidence="21">SS15</strain>
        <tissue evidence="21">Liver</tissue>
    </source>
</reference>
<dbReference type="FunFam" id="3.40.50.410:FF:000022">
    <property type="entry name" value="Collagen type VI alpha 3 chain"/>
    <property type="match status" value="1"/>
</dbReference>
<evidence type="ECO:0000256" key="3">
    <source>
        <dbReference type="ARBA" id="ARBA00022530"/>
    </source>
</evidence>
<dbReference type="GO" id="GO:0005589">
    <property type="term" value="C:collagen type VI trimer"/>
    <property type="evidence" value="ECO:0007669"/>
    <property type="project" value="UniProtKB-ARBA"/>
</dbReference>
<keyword evidence="12" id="KW-0379">Hydroxylation</keyword>
<keyword evidence="8" id="KW-0722">Serine protease inhibitor</keyword>
<comment type="caution">
    <text evidence="20">The sequence shown here is derived from an EMBL/GenBank/DDBJ whole genome shotgun (WGS) entry which is preliminary data.</text>
</comment>
<feature type="non-terminal residue" evidence="20">
    <location>
        <position position="1"/>
    </location>
</feature>
<dbReference type="Pfam" id="PF00092">
    <property type="entry name" value="VWA"/>
    <property type="match status" value="11"/>
</dbReference>
<dbReference type="InterPro" id="IPR013783">
    <property type="entry name" value="Ig-like_fold"/>
</dbReference>
<dbReference type="InterPro" id="IPR036880">
    <property type="entry name" value="Kunitz_BPTI_sf"/>
</dbReference>
<evidence type="ECO:0000259" key="19">
    <source>
        <dbReference type="PROSITE" id="PS50853"/>
    </source>
</evidence>
<dbReference type="FunFam" id="3.40.50.410:FF:000021">
    <property type="entry name" value="Collagen, type VI, alpha 3"/>
    <property type="match status" value="1"/>
</dbReference>
<dbReference type="SUPFAM" id="SSF49265">
    <property type="entry name" value="Fibronectin type III"/>
    <property type="match status" value="1"/>
</dbReference>
<accession>A0A835NI54</accession>
<keyword evidence="11" id="KW-0325">Glycoprotein</keyword>
<feature type="domain" description="VWFA" evidence="17">
    <location>
        <begin position="1496"/>
        <end position="1676"/>
    </location>
</feature>
<dbReference type="InterPro" id="IPR036116">
    <property type="entry name" value="FN3_sf"/>
</dbReference>
<dbReference type="EMBL" id="JADDUC020000008">
    <property type="protein sequence ID" value="KAI1236971.1"/>
    <property type="molecule type" value="Genomic_DNA"/>
</dbReference>
<dbReference type="SMART" id="SM00060">
    <property type="entry name" value="FN3"/>
    <property type="match status" value="1"/>
</dbReference>
<feature type="domain" description="Fibronectin type-III" evidence="19">
    <location>
        <begin position="2987"/>
        <end position="3079"/>
    </location>
</feature>
<dbReference type="InterPro" id="IPR036465">
    <property type="entry name" value="vWFA_dom_sf"/>
</dbReference>
<dbReference type="PANTHER" id="PTHR24020:SF13">
    <property type="entry name" value="COLLAGEN ALPHA-3(VI) CHAIN"/>
    <property type="match status" value="1"/>
</dbReference>
<keyword evidence="10" id="KW-1015">Disulfide bond</keyword>
<dbReference type="SUPFAM" id="SSF53300">
    <property type="entry name" value="vWA-like"/>
    <property type="match status" value="12"/>
</dbReference>
<evidence type="ECO:0000313" key="21">
    <source>
        <dbReference type="EMBL" id="KAI1236971.1"/>
    </source>
</evidence>
<dbReference type="PRINTS" id="PR00453">
    <property type="entry name" value="VWFADOMAIN"/>
</dbReference>